<protein>
    <recommendedName>
        <fullName evidence="4">Secreted protein</fullName>
    </recommendedName>
</protein>
<gene>
    <name evidence="2" type="ORF">AB0H04_01520</name>
</gene>
<dbReference type="EMBL" id="JBFAEG010000001">
    <property type="protein sequence ID" value="MEU5705565.1"/>
    <property type="molecule type" value="Genomic_DNA"/>
</dbReference>
<feature type="signal peptide" evidence="1">
    <location>
        <begin position="1"/>
        <end position="30"/>
    </location>
</feature>
<evidence type="ECO:0008006" key="4">
    <source>
        <dbReference type="Google" id="ProtNLM"/>
    </source>
</evidence>
<sequence length="113" mass="11894">MRARAPRRRTATALCLGLLTAGGGMLPAPAAVAAPAPRAVPPYYYDCAGTSEDQHSGTLVGEGCAKVSETTEGDGVYVEDRAGRNDWRCDRVDDVGTSAIRGHGCRAVEKDSW</sequence>
<evidence type="ECO:0000256" key="1">
    <source>
        <dbReference type="SAM" id="SignalP"/>
    </source>
</evidence>
<organism evidence="2 3">
    <name type="scientific">Streptomyces flaveolus</name>
    <dbReference type="NCBI Taxonomy" id="67297"/>
    <lineage>
        <taxon>Bacteria</taxon>
        <taxon>Bacillati</taxon>
        <taxon>Actinomycetota</taxon>
        <taxon>Actinomycetes</taxon>
        <taxon>Kitasatosporales</taxon>
        <taxon>Streptomycetaceae</taxon>
        <taxon>Streptomyces</taxon>
    </lineage>
</organism>
<dbReference type="RefSeq" id="WP_030640720.1">
    <property type="nucleotide sequence ID" value="NZ_JBEXDP010000036.1"/>
</dbReference>
<keyword evidence="3" id="KW-1185">Reference proteome</keyword>
<feature type="chain" id="PRO_5046947465" description="Secreted protein" evidence="1">
    <location>
        <begin position="31"/>
        <end position="113"/>
    </location>
</feature>
<proteinExistence type="predicted"/>
<dbReference type="Proteomes" id="UP001551011">
    <property type="component" value="Unassembled WGS sequence"/>
</dbReference>
<comment type="caution">
    <text evidence="2">The sequence shown here is derived from an EMBL/GenBank/DDBJ whole genome shotgun (WGS) entry which is preliminary data.</text>
</comment>
<accession>A0ABV3A1R8</accession>
<name>A0ABV3A1R8_9ACTN</name>
<reference evidence="2 3" key="1">
    <citation type="submission" date="2024-06" db="EMBL/GenBank/DDBJ databases">
        <title>The Natural Products Discovery Center: Release of the First 8490 Sequenced Strains for Exploring Actinobacteria Biosynthetic Diversity.</title>
        <authorList>
            <person name="Kalkreuter E."/>
            <person name="Kautsar S.A."/>
            <person name="Yang D."/>
            <person name="Bader C.D."/>
            <person name="Teijaro C.N."/>
            <person name="Fluegel L."/>
            <person name="Davis C.M."/>
            <person name="Simpson J.R."/>
            <person name="Lauterbach L."/>
            <person name="Steele A.D."/>
            <person name="Gui C."/>
            <person name="Meng S."/>
            <person name="Li G."/>
            <person name="Viehrig K."/>
            <person name="Ye F."/>
            <person name="Su P."/>
            <person name="Kiefer A.F."/>
            <person name="Nichols A."/>
            <person name="Cepeda A.J."/>
            <person name="Yan W."/>
            <person name="Fan B."/>
            <person name="Jiang Y."/>
            <person name="Adhikari A."/>
            <person name="Zheng C.-J."/>
            <person name="Schuster L."/>
            <person name="Cowan T.M."/>
            <person name="Smanski M.J."/>
            <person name="Chevrette M.G."/>
            <person name="De Carvalho L.P.S."/>
            <person name="Shen B."/>
        </authorList>
    </citation>
    <scope>NUCLEOTIDE SEQUENCE [LARGE SCALE GENOMIC DNA]</scope>
    <source>
        <strain evidence="2 3">NPDC020594</strain>
    </source>
</reference>
<evidence type="ECO:0000313" key="3">
    <source>
        <dbReference type="Proteomes" id="UP001551011"/>
    </source>
</evidence>
<evidence type="ECO:0000313" key="2">
    <source>
        <dbReference type="EMBL" id="MEU5705565.1"/>
    </source>
</evidence>
<keyword evidence="1" id="KW-0732">Signal</keyword>